<accession>A0ACC3YL91</accession>
<name>A0ACC3YL91_COLTU</name>
<keyword evidence="1" id="KW-0808">Transferase</keyword>
<sequence length="354" mass="40714">MSSRASVKSPTPGSSSTSGGKAPQSLAQEVEDQKMKDDSDSEDDTEELKRQLDKTTKDFKEMRDMFNQNATALKELQEQARKTQELEKEVNTLRAAANVISAPVEGRERLKLNTPSTFDGTPGQLKGHLVQVRTYQAFHINTFQNDTERVVHAATFLQGRALAWFEPLQQEWLDNPVEKYSEEVKSIFFSFAGYVKALESLFLDPDKRRQAERDLSHLRQTKSATLYAAEFRRLAARLHITDESKVFAFYQGLKDNVKDEIAKLETPPSFLAYVEHAIKIDNRLYERRKERGEKRQNPNSGRKYQWQPQHKFNNQRNDNRPRNNWNNTRQSTSYGQHSGPMDLSAATKSNDKKP</sequence>
<keyword evidence="1" id="KW-0695">RNA-directed DNA polymerase</keyword>
<dbReference type="EMBL" id="VUJX02000008">
    <property type="protein sequence ID" value="KAL0932666.1"/>
    <property type="molecule type" value="Genomic_DNA"/>
</dbReference>
<evidence type="ECO:0000313" key="1">
    <source>
        <dbReference type="EMBL" id="KAL0932666.1"/>
    </source>
</evidence>
<evidence type="ECO:0000313" key="2">
    <source>
        <dbReference type="Proteomes" id="UP000805649"/>
    </source>
</evidence>
<organism evidence="1 2">
    <name type="scientific">Colletotrichum truncatum</name>
    <name type="common">Anthracnose fungus</name>
    <name type="synonym">Colletotrichum capsici</name>
    <dbReference type="NCBI Taxonomy" id="5467"/>
    <lineage>
        <taxon>Eukaryota</taxon>
        <taxon>Fungi</taxon>
        <taxon>Dikarya</taxon>
        <taxon>Ascomycota</taxon>
        <taxon>Pezizomycotina</taxon>
        <taxon>Sordariomycetes</taxon>
        <taxon>Hypocreomycetidae</taxon>
        <taxon>Glomerellales</taxon>
        <taxon>Glomerellaceae</taxon>
        <taxon>Colletotrichum</taxon>
        <taxon>Colletotrichum truncatum species complex</taxon>
    </lineage>
</organism>
<dbReference type="Proteomes" id="UP000805649">
    <property type="component" value="Unassembled WGS sequence"/>
</dbReference>
<comment type="caution">
    <text evidence="1">The sequence shown here is derived from an EMBL/GenBank/DDBJ whole genome shotgun (WGS) entry which is preliminary data.</text>
</comment>
<keyword evidence="1" id="KW-0548">Nucleotidyltransferase</keyword>
<gene>
    <name evidence="1" type="ORF">CTRU02_211629</name>
</gene>
<proteinExistence type="predicted"/>
<reference evidence="1 2" key="1">
    <citation type="journal article" date="2020" name="Phytopathology">
        <title>Genome Sequence Resources of Colletotrichum truncatum, C. plurivorum, C. musicola, and C. sojae: Four Species Pathogenic to Soybean (Glycine max).</title>
        <authorList>
            <person name="Rogerio F."/>
            <person name="Boufleur T.R."/>
            <person name="Ciampi-Guillardi M."/>
            <person name="Sukno S.A."/>
            <person name="Thon M.R."/>
            <person name="Massola Junior N.S."/>
            <person name="Baroncelli R."/>
        </authorList>
    </citation>
    <scope>NUCLEOTIDE SEQUENCE [LARGE SCALE GENOMIC DNA]</scope>
    <source>
        <strain evidence="1 2">CMES1059</strain>
    </source>
</reference>
<keyword evidence="2" id="KW-1185">Reference proteome</keyword>
<protein>
    <submittedName>
        <fullName evidence="1">Reverse transcriptase domain protein</fullName>
    </submittedName>
</protein>